<comment type="caution">
    <text evidence="1">The sequence shown here is derived from an EMBL/GenBank/DDBJ whole genome shotgun (WGS) entry which is preliminary data.</text>
</comment>
<gene>
    <name evidence="1" type="ORF">QVD17_18883</name>
</gene>
<name>A0AAD8KIX4_TARER</name>
<evidence type="ECO:0000313" key="2">
    <source>
        <dbReference type="Proteomes" id="UP001229421"/>
    </source>
</evidence>
<accession>A0AAD8KIX4</accession>
<keyword evidence="2" id="KW-1185">Reference proteome</keyword>
<protein>
    <submittedName>
        <fullName evidence="1">Uncharacterized protein</fullName>
    </submittedName>
</protein>
<reference evidence="1" key="1">
    <citation type="journal article" date="2023" name="bioRxiv">
        <title>Improved chromosome-level genome assembly for marigold (Tagetes erecta).</title>
        <authorList>
            <person name="Jiang F."/>
            <person name="Yuan L."/>
            <person name="Wang S."/>
            <person name="Wang H."/>
            <person name="Xu D."/>
            <person name="Wang A."/>
            <person name="Fan W."/>
        </authorList>
    </citation>
    <scope>NUCLEOTIDE SEQUENCE</scope>
    <source>
        <strain evidence="1">WSJ</strain>
        <tissue evidence="1">Leaf</tissue>
    </source>
</reference>
<evidence type="ECO:0000313" key="1">
    <source>
        <dbReference type="EMBL" id="KAK1423579.1"/>
    </source>
</evidence>
<dbReference type="EMBL" id="JAUHHV010000005">
    <property type="protein sequence ID" value="KAK1423579.1"/>
    <property type="molecule type" value="Genomic_DNA"/>
</dbReference>
<organism evidence="1 2">
    <name type="scientific">Tagetes erecta</name>
    <name type="common">African marigold</name>
    <dbReference type="NCBI Taxonomy" id="13708"/>
    <lineage>
        <taxon>Eukaryota</taxon>
        <taxon>Viridiplantae</taxon>
        <taxon>Streptophyta</taxon>
        <taxon>Embryophyta</taxon>
        <taxon>Tracheophyta</taxon>
        <taxon>Spermatophyta</taxon>
        <taxon>Magnoliopsida</taxon>
        <taxon>eudicotyledons</taxon>
        <taxon>Gunneridae</taxon>
        <taxon>Pentapetalae</taxon>
        <taxon>asterids</taxon>
        <taxon>campanulids</taxon>
        <taxon>Asterales</taxon>
        <taxon>Asteraceae</taxon>
        <taxon>Asteroideae</taxon>
        <taxon>Heliantheae alliance</taxon>
        <taxon>Tageteae</taxon>
        <taxon>Tagetes</taxon>
    </lineage>
</organism>
<proteinExistence type="predicted"/>
<dbReference type="AlphaFoldDB" id="A0AAD8KIX4"/>
<sequence>MIFLYFFCHHIIICHKEICIQDLILCYKFVELRTGVTRSLTSRRAYKVTEQELLEVKHCYLCVIAMM</sequence>
<dbReference type="Proteomes" id="UP001229421">
    <property type="component" value="Unassembled WGS sequence"/>
</dbReference>